<sequence length="291" mass="32771">MIQIPNLKKDNVGGRYGHTVSISNIPLSSDADTATGVQNNNNIASATAVHACEIKIFEKKKKERKKLLYLEFCATRCHILPQAMRFYDKSTSLVCAENDPAAPISDNYKVKMKNFMSNYSIGAFACDDATLKPTQALIRLTRNLNNTHRNITCDNWFTSIEAVEWLWKNGLTLTGTLRGNKPQIPAEFLPQKYRPVNSSLYGFTEELTLVSFVPKMLKLALSLINDHLQERLSIPNLTSNLRDFISDALGIDEASPSQSTTLENYKLEKRKKLLLLSLSIEQDDIIQICKL</sequence>
<proteinExistence type="predicted"/>
<dbReference type="InterPro" id="IPR029526">
    <property type="entry name" value="PGBD"/>
</dbReference>
<keyword evidence="3" id="KW-1185">Reference proteome</keyword>
<evidence type="ECO:0000313" key="2">
    <source>
        <dbReference type="EMBL" id="KAJ8883175.1"/>
    </source>
</evidence>
<protein>
    <recommendedName>
        <fullName evidence="1">PiggyBac transposable element-derived protein domain-containing protein</fullName>
    </recommendedName>
</protein>
<accession>A0ABQ9HFW6</accession>
<comment type="caution">
    <text evidence="2">The sequence shown here is derived from an EMBL/GenBank/DDBJ whole genome shotgun (WGS) entry which is preliminary data.</text>
</comment>
<name>A0ABQ9HFW6_9NEOP</name>
<dbReference type="EMBL" id="JARBHB010000005">
    <property type="protein sequence ID" value="KAJ8883175.1"/>
    <property type="molecule type" value="Genomic_DNA"/>
</dbReference>
<dbReference type="Pfam" id="PF13843">
    <property type="entry name" value="DDE_Tnp_1_7"/>
    <property type="match status" value="1"/>
</dbReference>
<feature type="domain" description="PiggyBac transposable element-derived protein" evidence="1">
    <location>
        <begin position="131"/>
        <end position="223"/>
    </location>
</feature>
<organism evidence="2 3">
    <name type="scientific">Dryococelus australis</name>
    <dbReference type="NCBI Taxonomy" id="614101"/>
    <lineage>
        <taxon>Eukaryota</taxon>
        <taxon>Metazoa</taxon>
        <taxon>Ecdysozoa</taxon>
        <taxon>Arthropoda</taxon>
        <taxon>Hexapoda</taxon>
        <taxon>Insecta</taxon>
        <taxon>Pterygota</taxon>
        <taxon>Neoptera</taxon>
        <taxon>Polyneoptera</taxon>
        <taxon>Phasmatodea</taxon>
        <taxon>Verophasmatodea</taxon>
        <taxon>Anareolatae</taxon>
        <taxon>Phasmatidae</taxon>
        <taxon>Eurycanthinae</taxon>
        <taxon>Dryococelus</taxon>
    </lineage>
</organism>
<reference evidence="2 3" key="1">
    <citation type="submission" date="2023-02" db="EMBL/GenBank/DDBJ databases">
        <title>LHISI_Scaffold_Assembly.</title>
        <authorList>
            <person name="Stuart O.P."/>
            <person name="Cleave R."/>
            <person name="Magrath M.J.L."/>
            <person name="Mikheyev A.S."/>
        </authorList>
    </citation>
    <scope>NUCLEOTIDE SEQUENCE [LARGE SCALE GENOMIC DNA]</scope>
    <source>
        <strain evidence="2">Daus_M_001</strain>
        <tissue evidence="2">Leg muscle</tissue>
    </source>
</reference>
<evidence type="ECO:0000259" key="1">
    <source>
        <dbReference type="Pfam" id="PF13843"/>
    </source>
</evidence>
<dbReference type="Proteomes" id="UP001159363">
    <property type="component" value="Chromosome 4"/>
</dbReference>
<gene>
    <name evidence="2" type="ORF">PR048_015015</name>
</gene>
<evidence type="ECO:0000313" key="3">
    <source>
        <dbReference type="Proteomes" id="UP001159363"/>
    </source>
</evidence>